<dbReference type="Pfam" id="PF02408">
    <property type="entry name" value="CUB_2"/>
    <property type="match status" value="1"/>
</dbReference>
<reference evidence="3" key="2">
    <citation type="submission" date="2022-06" db="UniProtKB">
        <authorList>
            <consortium name="EnsemblMetazoa"/>
        </authorList>
    </citation>
    <scope>IDENTIFICATION</scope>
    <source>
        <strain evidence="3">DF5081</strain>
    </source>
</reference>
<name>A0A8R1I792_CAEJA</name>
<dbReference type="EnsemblMetazoa" id="CJA17022.1">
    <property type="protein sequence ID" value="CJA17022.1"/>
    <property type="gene ID" value="WBGene00136228"/>
</dbReference>
<evidence type="ECO:0000256" key="1">
    <source>
        <dbReference type="SAM" id="SignalP"/>
    </source>
</evidence>
<feature type="chain" id="PRO_5035894474" evidence="1">
    <location>
        <begin position="25"/>
        <end position="499"/>
    </location>
</feature>
<dbReference type="InterPro" id="IPR003366">
    <property type="entry name" value="CUB-like_dom"/>
</dbReference>
<dbReference type="Proteomes" id="UP000005237">
    <property type="component" value="Unassembled WGS sequence"/>
</dbReference>
<evidence type="ECO:0000313" key="3">
    <source>
        <dbReference type="EnsemblMetazoa" id="CJA17022.1"/>
    </source>
</evidence>
<accession>A0A8R1I792</accession>
<organism evidence="3 4">
    <name type="scientific">Caenorhabditis japonica</name>
    <dbReference type="NCBI Taxonomy" id="281687"/>
    <lineage>
        <taxon>Eukaryota</taxon>
        <taxon>Metazoa</taxon>
        <taxon>Ecdysozoa</taxon>
        <taxon>Nematoda</taxon>
        <taxon>Chromadorea</taxon>
        <taxon>Rhabditida</taxon>
        <taxon>Rhabditina</taxon>
        <taxon>Rhabditomorpha</taxon>
        <taxon>Rhabditoidea</taxon>
        <taxon>Rhabditidae</taxon>
        <taxon>Peloderinae</taxon>
        <taxon>Caenorhabditis</taxon>
    </lineage>
</organism>
<dbReference type="AlphaFoldDB" id="A0A8R1I792"/>
<feature type="domain" description="CUB-like" evidence="2">
    <location>
        <begin position="26"/>
        <end position="133"/>
    </location>
</feature>
<protein>
    <submittedName>
        <fullName evidence="3">CUB_2 domain-containing protein</fullName>
    </submittedName>
</protein>
<dbReference type="PANTHER" id="PTHR47920">
    <property type="entry name" value="PROTEIN CBG13378-RELATED"/>
    <property type="match status" value="1"/>
</dbReference>
<keyword evidence="4" id="KW-1185">Reference proteome</keyword>
<keyword evidence="1" id="KW-0732">Signal</keyword>
<dbReference type="PANTHER" id="PTHR47920:SF1">
    <property type="entry name" value="CUB-LIKE DOMAIN-CONTAINING PROTEIN"/>
    <property type="match status" value="1"/>
</dbReference>
<reference evidence="4" key="1">
    <citation type="submission" date="2010-08" db="EMBL/GenBank/DDBJ databases">
        <authorList>
            <consortium name="Caenorhabditis japonica Sequencing Consortium"/>
            <person name="Wilson R.K."/>
        </authorList>
    </citation>
    <scope>NUCLEOTIDE SEQUENCE [LARGE SCALE GENOMIC DNA]</scope>
    <source>
        <strain evidence="4">DF5081</strain>
    </source>
</reference>
<evidence type="ECO:0000259" key="2">
    <source>
        <dbReference type="Pfam" id="PF02408"/>
    </source>
</evidence>
<feature type="signal peptide" evidence="1">
    <location>
        <begin position="1"/>
        <end position="24"/>
    </location>
</feature>
<proteinExistence type="predicted"/>
<evidence type="ECO:0000313" key="4">
    <source>
        <dbReference type="Proteomes" id="UP000005237"/>
    </source>
</evidence>
<sequence length="499" mass="55633">MQLFRHFYFYLITTFFVIFLRVSAADLACPNEPISSDTSKGSFPVGGVTTFPANYICGIEFLIPDGWILKFIVQTDANSTTGDEIVISDAVNVLNEFSPGESLYYAPAKKSDVMISTKTNKSHFFFSWEFMNVTNYNRVQQPVGSIIKLNLTSLNYYLFTSDKGPVTFHTANINRQFDFELAGIYVYDGENLKAPYLGTLSQFVNQKELQKSSGKSLTLVNFYGTSSYSYGLANNYNDVAGYSLYNFLLLTSDHGLQGNVDTQDTSAFTFYCVDSQETYLTDISILEHDAGGLLVQFQPMTPSNNMKTLLSYDSGNKNSNRMPQQILTNLFTMIVFKSQVSVHFDSGPQPIWTIPYPGRIGAIIPPSKWNPTVSPAYKTTFSSEITYTYKFNFEDVHIAKPGEKVRVEVGTNGITTGVVEFDHNVSNPGVRVANGTYMTTTFDAESSDSSFLITFEIEDINPTMSSPTTVAHVETSTKSTTRTFSDFSIILATVIFFMC</sequence>